<gene>
    <name evidence="1" type="ORF">I4F81_010822</name>
</gene>
<proteinExistence type="predicted"/>
<keyword evidence="2" id="KW-1185">Reference proteome</keyword>
<reference evidence="1" key="1">
    <citation type="submission" date="2019-11" db="EMBL/GenBank/DDBJ databases">
        <title>Nori genome reveals adaptations in red seaweeds to the harsh intertidal environment.</title>
        <authorList>
            <person name="Wang D."/>
            <person name="Mao Y."/>
        </authorList>
    </citation>
    <scope>NUCLEOTIDE SEQUENCE</scope>
    <source>
        <tissue evidence="1">Gametophyte</tissue>
    </source>
</reference>
<dbReference type="EMBL" id="CM020620">
    <property type="protein sequence ID" value="KAK1868333.1"/>
    <property type="molecule type" value="Genomic_DNA"/>
</dbReference>
<accession>A0ACC3CEQ6</accession>
<sequence length="224" mass="22422">MAAAGDGRGDRNGGRPLAGGRRSLPGGGRAGGHLAASDAQVGLAAGAVDRGAVAAGDAAVDPAVDRDGRGGLASWVPNQLCLNRYEAGTGHAITPHNDNEGGGLRVAVAGVCIGAAAVMTFLHANGDKRDVALPGGCAYVMSGDAFAVWRHAIFASNIDYRRGGGGARVSLTLRQVEERQAHGGGGGTQPRAASLTGSAKRSVWPRVCGPMDAFTRPPSPGAEP</sequence>
<protein>
    <submittedName>
        <fullName evidence="1">Uncharacterized protein</fullName>
    </submittedName>
</protein>
<evidence type="ECO:0000313" key="2">
    <source>
        <dbReference type="Proteomes" id="UP000798662"/>
    </source>
</evidence>
<name>A0ACC3CEQ6_PYRYE</name>
<evidence type="ECO:0000313" key="1">
    <source>
        <dbReference type="EMBL" id="KAK1868333.1"/>
    </source>
</evidence>
<organism evidence="1 2">
    <name type="scientific">Pyropia yezoensis</name>
    <name type="common">Susabi-nori</name>
    <name type="synonym">Porphyra yezoensis</name>
    <dbReference type="NCBI Taxonomy" id="2788"/>
    <lineage>
        <taxon>Eukaryota</taxon>
        <taxon>Rhodophyta</taxon>
        <taxon>Bangiophyceae</taxon>
        <taxon>Bangiales</taxon>
        <taxon>Bangiaceae</taxon>
        <taxon>Pyropia</taxon>
    </lineage>
</organism>
<comment type="caution">
    <text evidence="1">The sequence shown here is derived from an EMBL/GenBank/DDBJ whole genome shotgun (WGS) entry which is preliminary data.</text>
</comment>
<dbReference type="Proteomes" id="UP000798662">
    <property type="component" value="Chromosome 3"/>
</dbReference>